<feature type="binding site" evidence="6">
    <location>
        <position position="144"/>
    </location>
    <ligand>
        <name>Fe(3+)</name>
        <dbReference type="ChEBI" id="CHEBI:29034"/>
    </ligand>
</feature>
<dbReference type="GO" id="GO:0018822">
    <property type="term" value="F:nitrile hydratase activity"/>
    <property type="evidence" value="ECO:0007669"/>
    <property type="project" value="UniProtKB-EC"/>
</dbReference>
<evidence type="ECO:0000313" key="8">
    <source>
        <dbReference type="EMBL" id="SIT47004.1"/>
    </source>
</evidence>
<dbReference type="AlphaFoldDB" id="A0A1N7SHW7"/>
<dbReference type="InterPro" id="IPR004232">
    <property type="entry name" value="CN_Hdrtase_a/SCN_Hdrlase_g"/>
</dbReference>
<evidence type="ECO:0000259" key="7">
    <source>
        <dbReference type="Pfam" id="PF02979"/>
    </source>
</evidence>
<evidence type="ECO:0000256" key="6">
    <source>
        <dbReference type="PIRSR" id="PIRSR001426-1"/>
    </source>
</evidence>
<gene>
    <name evidence="8" type="primary">nthA</name>
    <name evidence="8" type="ORF">BN2476_540017</name>
</gene>
<dbReference type="InterPro" id="IPR023900">
    <property type="entry name" value="CN_Hdrtase_asu/SCN_Hdrlase_gsu"/>
</dbReference>
<feature type="binding site" evidence="6">
    <location>
        <position position="145"/>
    </location>
    <ligand>
        <name>Fe(3+)</name>
        <dbReference type="ChEBI" id="CHEBI:29034"/>
    </ligand>
</feature>
<dbReference type="Gene3D" id="3.90.330.10">
    <property type="entry name" value="Nitrile hydratase alpha /Thiocyanate hydrolase gamma"/>
    <property type="match status" value="1"/>
</dbReference>
<evidence type="ECO:0000256" key="3">
    <source>
        <dbReference type="ARBA" id="ARBA00022723"/>
    </source>
</evidence>
<evidence type="ECO:0000313" key="9">
    <source>
        <dbReference type="Proteomes" id="UP000195569"/>
    </source>
</evidence>
<dbReference type="InterPro" id="IPR018141">
    <property type="entry name" value="Nitrile_hydratase_asu"/>
</dbReference>
<evidence type="ECO:0000256" key="5">
    <source>
        <dbReference type="ARBA" id="ARBA00044877"/>
    </source>
</evidence>
<evidence type="ECO:0000256" key="2">
    <source>
        <dbReference type="ARBA" id="ARBA00013079"/>
    </source>
</evidence>
<feature type="binding site" evidence="6">
    <location>
        <position position="146"/>
    </location>
    <ligand>
        <name>Fe(3+)</name>
        <dbReference type="ChEBI" id="CHEBI:29034"/>
    </ligand>
</feature>
<comment type="caution">
    <text evidence="8">The sequence shown here is derived from an EMBL/GenBank/DDBJ whole genome shotgun (WGS) entry which is preliminary data.</text>
</comment>
<protein>
    <recommendedName>
        <fullName evidence="2">nitrile hydratase</fullName>
        <ecNumber evidence="2">4.2.1.84</ecNumber>
    </recommendedName>
</protein>
<dbReference type="PIRSF" id="PIRSF001426">
    <property type="entry name" value="NHase_alpha"/>
    <property type="match status" value="1"/>
</dbReference>
<dbReference type="Proteomes" id="UP000195569">
    <property type="component" value="Unassembled WGS sequence"/>
</dbReference>
<keyword evidence="4 8" id="KW-0456">Lyase</keyword>
<accession>A0A1N7SHW7</accession>
<comment type="catalytic activity">
    <reaction evidence="5">
        <text>an aliphatic primary amide = an aliphatic nitrile + H2O</text>
        <dbReference type="Rhea" id="RHEA:12673"/>
        <dbReference type="ChEBI" id="CHEBI:15377"/>
        <dbReference type="ChEBI" id="CHEBI:65285"/>
        <dbReference type="ChEBI" id="CHEBI:80291"/>
        <dbReference type="EC" id="4.2.1.84"/>
    </reaction>
</comment>
<keyword evidence="6" id="KW-0408">Iron</keyword>
<dbReference type="InterPro" id="IPR036648">
    <property type="entry name" value="CN_Hdrase_a/SCN_Hdrase_g_sf"/>
</dbReference>
<evidence type="ECO:0000256" key="1">
    <source>
        <dbReference type="ARBA" id="ARBA00009363"/>
    </source>
</evidence>
<comment type="similarity">
    <text evidence="1">Belongs to the nitrile hydratase subunit alpha family.</text>
</comment>
<sequence length="247" mass="27571">MTAALVCIRRLARPYWFGVAFFRQMQMSHDATHDHDHHRHAHEGSALPEMDLRVRALESLLVEKGYVDPKALDVLIETYETKVGPRNGARVVAKAWRDADFRRWLLDDATAAIASLGYTGRQGEHMIALENTPRVHNMVVCTLCSCYPWPVLGLPPVWYKSAPYRSRAVIDPRGVLEEFGVALPDETEIRVWDSTAEVRYLVLPMCPPGTQALSDDELADLVTRDSMIGTGLPLSPHEAAARSGGRS</sequence>
<dbReference type="GO" id="GO:0046914">
    <property type="term" value="F:transition metal ion binding"/>
    <property type="evidence" value="ECO:0007669"/>
    <property type="project" value="InterPro"/>
</dbReference>
<evidence type="ECO:0000256" key="4">
    <source>
        <dbReference type="ARBA" id="ARBA00023239"/>
    </source>
</evidence>
<dbReference type="Pfam" id="PF02979">
    <property type="entry name" value="NHase_alpha"/>
    <property type="match status" value="1"/>
</dbReference>
<name>A0A1N7SHW7_9BURK</name>
<proteinExistence type="inferred from homology"/>
<feature type="binding site" evidence="6">
    <location>
        <position position="141"/>
    </location>
    <ligand>
        <name>Fe(3+)</name>
        <dbReference type="ChEBI" id="CHEBI:29034"/>
    </ligand>
</feature>
<reference evidence="8" key="1">
    <citation type="submission" date="2016-12" db="EMBL/GenBank/DDBJ databases">
        <authorList>
            <person name="Moulin L."/>
        </authorList>
    </citation>
    <scope>NUCLEOTIDE SEQUENCE [LARGE SCALE GENOMIC DNA]</scope>
    <source>
        <strain evidence="8">STM 7183</strain>
    </source>
</reference>
<dbReference type="EC" id="4.2.1.84" evidence="2"/>
<dbReference type="EMBL" id="CYGY02000054">
    <property type="protein sequence ID" value="SIT47004.1"/>
    <property type="molecule type" value="Genomic_DNA"/>
</dbReference>
<dbReference type="SUPFAM" id="SSF56209">
    <property type="entry name" value="Nitrile hydratase alpha chain"/>
    <property type="match status" value="1"/>
</dbReference>
<dbReference type="NCBIfam" id="TIGR01323">
    <property type="entry name" value="nitrile_alph"/>
    <property type="match status" value="1"/>
</dbReference>
<keyword evidence="3 6" id="KW-0479">Metal-binding</keyword>
<keyword evidence="9" id="KW-1185">Reference proteome</keyword>
<feature type="domain" description="Nitrile hydratase alpha/Thiocyanate hydrolase gamma" evidence="7">
    <location>
        <begin position="49"/>
        <end position="230"/>
    </location>
</feature>
<organism evidence="8 9">
    <name type="scientific">Paraburkholderia piptadeniae</name>
    <dbReference type="NCBI Taxonomy" id="1701573"/>
    <lineage>
        <taxon>Bacteria</taxon>
        <taxon>Pseudomonadati</taxon>
        <taxon>Pseudomonadota</taxon>
        <taxon>Betaproteobacteria</taxon>
        <taxon>Burkholderiales</taxon>
        <taxon>Burkholderiaceae</taxon>
        <taxon>Paraburkholderia</taxon>
    </lineage>
</organism>